<feature type="binding site" evidence="5">
    <location>
        <position position="65"/>
    </location>
    <ligand>
        <name>Zn(2+)</name>
        <dbReference type="ChEBI" id="CHEBI:29105"/>
    </ligand>
</feature>
<keyword evidence="4 5" id="KW-0862">Zinc</keyword>
<keyword evidence="3 5" id="KW-0378">Hydrolase</keyword>
<dbReference type="Proteomes" id="UP000430692">
    <property type="component" value="Unassembled WGS sequence"/>
</dbReference>
<proteinExistence type="inferred from homology"/>
<dbReference type="RefSeq" id="WP_160800340.1">
    <property type="nucleotide sequence ID" value="NZ_WUUL01000002.1"/>
</dbReference>
<gene>
    <name evidence="7" type="ORF">GSM42_04505</name>
</gene>
<evidence type="ECO:0000256" key="2">
    <source>
        <dbReference type="ARBA" id="ARBA00022723"/>
    </source>
</evidence>
<dbReference type="Pfam" id="PF12867">
    <property type="entry name" value="DinB_2"/>
    <property type="match status" value="1"/>
</dbReference>
<comment type="similarity">
    <text evidence="5">Belongs to the metal hydrolase YfiT family.</text>
</comment>
<dbReference type="NCBIfam" id="NF009807">
    <property type="entry name" value="PRK13291.1"/>
    <property type="match status" value="1"/>
</dbReference>
<dbReference type="AlphaFoldDB" id="A0A6I4VSV9"/>
<dbReference type="HAMAP" id="MF_01256">
    <property type="entry name" value="YfiT_hydrol"/>
    <property type="match status" value="1"/>
</dbReference>
<dbReference type="InterPro" id="IPR024775">
    <property type="entry name" value="DinB-like"/>
</dbReference>
<dbReference type="InterPro" id="IPR023774">
    <property type="entry name" value="Put_metal_dep_hydrolase_YfiT"/>
</dbReference>
<comment type="cofactor">
    <cofactor evidence="5">
        <name>Zn(2+)</name>
        <dbReference type="ChEBI" id="CHEBI:29105"/>
    </cofactor>
    <text evidence="5">Binds 1 zinc ion per subunit.</text>
</comment>
<dbReference type="Gene3D" id="1.20.120.450">
    <property type="entry name" value="dinb family like domain"/>
    <property type="match status" value="1"/>
</dbReference>
<feature type="binding site" evidence="5">
    <location>
        <position position="161"/>
    </location>
    <ligand>
        <name>Zn(2+)</name>
        <dbReference type="ChEBI" id="CHEBI:29105"/>
    </ligand>
</feature>
<comment type="caution">
    <text evidence="7">The sequence shown here is derived from an EMBL/GenBank/DDBJ whole genome shotgun (WGS) entry which is preliminary data.</text>
</comment>
<evidence type="ECO:0000313" key="8">
    <source>
        <dbReference type="Proteomes" id="UP000430692"/>
    </source>
</evidence>
<keyword evidence="1 5" id="KW-0963">Cytoplasm</keyword>
<evidence type="ECO:0000256" key="4">
    <source>
        <dbReference type="ARBA" id="ARBA00022833"/>
    </source>
</evidence>
<reference evidence="7 8" key="1">
    <citation type="submission" date="2019-12" db="EMBL/GenBank/DDBJ databases">
        <title>Whole-genome analyses of novel actinobacteria.</title>
        <authorList>
            <person name="Sahin N."/>
            <person name="Saygin H."/>
        </authorList>
    </citation>
    <scope>NUCLEOTIDE SEQUENCE [LARGE SCALE GENOMIC DNA]</scope>
    <source>
        <strain evidence="7 8">KC615</strain>
    </source>
</reference>
<feature type="domain" description="DinB-like" evidence="6">
    <location>
        <begin position="29"/>
        <end position="165"/>
    </location>
</feature>
<accession>A0A6I4VSV9</accession>
<dbReference type="GO" id="GO:0008270">
    <property type="term" value="F:zinc ion binding"/>
    <property type="evidence" value="ECO:0007669"/>
    <property type="project" value="UniProtKB-UniRule"/>
</dbReference>
<sequence length="174" mass="20554">MRDSRYPIGKFQKPATFTNELLQQYIQTIEQLPELLRHAVEGLDDEQLNTPYRESGWTVRQVVHHIADSHLNSYTRFRLALTEDSPTIKTYSEQNWAELEDAKYSPIFSSLSIIDGLHHRWTMLLRSFSEKEWKKTFIHPELGPLSLDVTTALYAWHSEHHVAHITTLRKQRNW</sequence>
<comment type="function">
    <text evidence="5">Possible metal-dependent hydrolase.</text>
</comment>
<dbReference type="EC" id="3.-.-.-" evidence="5"/>
<dbReference type="SUPFAM" id="SSF109854">
    <property type="entry name" value="DinB/YfiT-like putative metalloenzymes"/>
    <property type="match status" value="1"/>
</dbReference>
<dbReference type="GO" id="GO:0005737">
    <property type="term" value="C:cytoplasm"/>
    <property type="evidence" value="ECO:0007669"/>
    <property type="project" value="UniProtKB-SubCell"/>
</dbReference>
<keyword evidence="8" id="KW-1185">Reference proteome</keyword>
<dbReference type="InterPro" id="IPR034660">
    <property type="entry name" value="DinB/YfiT-like"/>
</dbReference>
<dbReference type="EMBL" id="WUUL01000002">
    <property type="protein sequence ID" value="MXQ53006.1"/>
    <property type="molecule type" value="Genomic_DNA"/>
</dbReference>
<name>A0A6I4VSV9_9BACL</name>
<protein>
    <recommendedName>
        <fullName evidence="5">Putative metal-dependent hydrolase GSM42_04505</fullName>
        <ecNumber evidence="5">3.-.-.-</ecNumber>
    </recommendedName>
</protein>
<organism evidence="7 8">
    <name type="scientific">Shimazuella alba</name>
    <dbReference type="NCBI Taxonomy" id="2690964"/>
    <lineage>
        <taxon>Bacteria</taxon>
        <taxon>Bacillati</taxon>
        <taxon>Bacillota</taxon>
        <taxon>Bacilli</taxon>
        <taxon>Bacillales</taxon>
        <taxon>Thermoactinomycetaceae</taxon>
        <taxon>Shimazuella</taxon>
    </lineage>
</organism>
<comment type="subcellular location">
    <subcellularLocation>
        <location evidence="5">Cytoplasm</location>
    </subcellularLocation>
</comment>
<evidence type="ECO:0000313" key="7">
    <source>
        <dbReference type="EMBL" id="MXQ53006.1"/>
    </source>
</evidence>
<feature type="binding site" evidence="5">
    <location>
        <position position="157"/>
    </location>
    <ligand>
        <name>Zn(2+)</name>
        <dbReference type="ChEBI" id="CHEBI:29105"/>
    </ligand>
</feature>
<evidence type="ECO:0000256" key="1">
    <source>
        <dbReference type="ARBA" id="ARBA00022490"/>
    </source>
</evidence>
<comment type="subunit">
    <text evidence="5">Homodimer.</text>
</comment>
<dbReference type="GO" id="GO:0016787">
    <property type="term" value="F:hydrolase activity"/>
    <property type="evidence" value="ECO:0007669"/>
    <property type="project" value="UniProtKB-UniRule"/>
</dbReference>
<evidence type="ECO:0000259" key="6">
    <source>
        <dbReference type="Pfam" id="PF12867"/>
    </source>
</evidence>
<keyword evidence="2 5" id="KW-0479">Metal-binding</keyword>
<evidence type="ECO:0000256" key="5">
    <source>
        <dbReference type="HAMAP-Rule" id="MF_01256"/>
    </source>
</evidence>
<evidence type="ECO:0000256" key="3">
    <source>
        <dbReference type="ARBA" id="ARBA00022801"/>
    </source>
</evidence>